<dbReference type="PROSITE" id="PS01248">
    <property type="entry name" value="EGF_LAM_1"/>
    <property type="match status" value="1"/>
</dbReference>
<feature type="disulfide bond" evidence="3">
    <location>
        <begin position="52"/>
        <end position="61"/>
    </location>
</feature>
<dbReference type="FunFam" id="2.10.25.10:FF:000082">
    <property type="entry name" value="Laminin subunit alpha 1"/>
    <property type="match status" value="1"/>
</dbReference>
<accession>A0A183EAB8</accession>
<evidence type="ECO:0000313" key="6">
    <source>
        <dbReference type="Proteomes" id="UP000271098"/>
    </source>
</evidence>
<evidence type="ECO:0000256" key="3">
    <source>
        <dbReference type="PROSITE-ProRule" id="PRU00460"/>
    </source>
</evidence>
<dbReference type="EMBL" id="UYRT01085880">
    <property type="protein sequence ID" value="VDN30684.1"/>
    <property type="molecule type" value="Genomic_DNA"/>
</dbReference>
<protein>
    <submittedName>
        <fullName evidence="7">Laminin EGF-like domain-containing protein</fullName>
    </submittedName>
</protein>
<dbReference type="PANTHER" id="PTHR10574:SF406">
    <property type="entry name" value="LAMININ SUBUNIT ALPHA 5"/>
    <property type="match status" value="1"/>
</dbReference>
<keyword evidence="2 3" id="KW-0424">Laminin EGF-like domain</keyword>
<dbReference type="OrthoDB" id="10011303at2759"/>
<dbReference type="PANTHER" id="PTHR10574">
    <property type="entry name" value="NETRIN/LAMININ-RELATED"/>
    <property type="match status" value="1"/>
</dbReference>
<dbReference type="WBParaSite" id="GPUH_0001793401-mRNA-1">
    <property type="protein sequence ID" value="GPUH_0001793401-mRNA-1"/>
    <property type="gene ID" value="GPUH_0001793401"/>
</dbReference>
<dbReference type="GO" id="GO:0005201">
    <property type="term" value="F:extracellular matrix structural constituent"/>
    <property type="evidence" value="ECO:0007669"/>
    <property type="project" value="TreeGrafter"/>
</dbReference>
<dbReference type="PROSITE" id="PS50027">
    <property type="entry name" value="EGF_LAM_2"/>
    <property type="match status" value="1"/>
</dbReference>
<dbReference type="Pfam" id="PF00053">
    <property type="entry name" value="EGF_laminin"/>
    <property type="match status" value="1"/>
</dbReference>
<dbReference type="Proteomes" id="UP000271098">
    <property type="component" value="Unassembled WGS sequence"/>
</dbReference>
<dbReference type="GO" id="GO:0009888">
    <property type="term" value="P:tissue development"/>
    <property type="evidence" value="ECO:0007669"/>
    <property type="project" value="TreeGrafter"/>
</dbReference>
<reference evidence="7" key="1">
    <citation type="submission" date="2016-06" db="UniProtKB">
        <authorList>
            <consortium name="WormBaseParasite"/>
        </authorList>
    </citation>
    <scope>IDENTIFICATION</scope>
</reference>
<dbReference type="Gene3D" id="2.10.25.10">
    <property type="entry name" value="Laminin"/>
    <property type="match status" value="2"/>
</dbReference>
<keyword evidence="6" id="KW-1185">Reference proteome</keyword>
<dbReference type="GO" id="GO:0005604">
    <property type="term" value="C:basement membrane"/>
    <property type="evidence" value="ECO:0007669"/>
    <property type="project" value="TreeGrafter"/>
</dbReference>
<keyword evidence="1 3" id="KW-1015">Disulfide bond</keyword>
<feature type="domain" description="Laminin EGF-like" evidence="4">
    <location>
        <begin position="32"/>
        <end position="76"/>
    </location>
</feature>
<evidence type="ECO:0000256" key="1">
    <source>
        <dbReference type="ARBA" id="ARBA00023157"/>
    </source>
</evidence>
<proteinExistence type="predicted"/>
<dbReference type="AlphaFoldDB" id="A0A183EAB8"/>
<dbReference type="CDD" id="cd00055">
    <property type="entry name" value="EGF_Lam"/>
    <property type="match status" value="1"/>
</dbReference>
<sequence>DNTEGINCNKCIFGFHRKRGKSWSDKDVCWPCECDPVKHTGACDDETGHCECLPKFIGINCDRCAPGYYSPPECKPCDCSVDGTLDRTCLVLYS</sequence>
<dbReference type="SUPFAM" id="SSF57196">
    <property type="entry name" value="EGF/Laminin"/>
    <property type="match status" value="1"/>
</dbReference>
<evidence type="ECO:0000313" key="7">
    <source>
        <dbReference type="WBParaSite" id="GPUH_0001793401-mRNA-1"/>
    </source>
</evidence>
<comment type="caution">
    <text evidence="3">Lacks conserved residue(s) required for the propagation of feature annotation.</text>
</comment>
<organism evidence="7">
    <name type="scientific">Gongylonema pulchrum</name>
    <dbReference type="NCBI Taxonomy" id="637853"/>
    <lineage>
        <taxon>Eukaryota</taxon>
        <taxon>Metazoa</taxon>
        <taxon>Ecdysozoa</taxon>
        <taxon>Nematoda</taxon>
        <taxon>Chromadorea</taxon>
        <taxon>Rhabditida</taxon>
        <taxon>Spirurina</taxon>
        <taxon>Spiruromorpha</taxon>
        <taxon>Spiruroidea</taxon>
        <taxon>Gongylonematidae</taxon>
        <taxon>Gongylonema</taxon>
    </lineage>
</organism>
<evidence type="ECO:0000259" key="4">
    <source>
        <dbReference type="PROSITE" id="PS50027"/>
    </source>
</evidence>
<dbReference type="SMART" id="SM00180">
    <property type="entry name" value="EGF_Lam"/>
    <property type="match status" value="1"/>
</dbReference>
<gene>
    <name evidence="5" type="ORF">GPUH_LOCUS17910</name>
</gene>
<dbReference type="GO" id="GO:0009887">
    <property type="term" value="P:animal organ morphogenesis"/>
    <property type="evidence" value="ECO:0007669"/>
    <property type="project" value="TreeGrafter"/>
</dbReference>
<evidence type="ECO:0000256" key="2">
    <source>
        <dbReference type="ARBA" id="ARBA00023292"/>
    </source>
</evidence>
<name>A0A183EAB8_9BILA</name>
<dbReference type="GO" id="GO:0007411">
    <property type="term" value="P:axon guidance"/>
    <property type="evidence" value="ECO:0007669"/>
    <property type="project" value="TreeGrafter"/>
</dbReference>
<evidence type="ECO:0000313" key="5">
    <source>
        <dbReference type="EMBL" id="VDN30684.1"/>
    </source>
</evidence>
<reference evidence="5 6" key="2">
    <citation type="submission" date="2018-11" db="EMBL/GenBank/DDBJ databases">
        <authorList>
            <consortium name="Pathogen Informatics"/>
        </authorList>
    </citation>
    <scope>NUCLEOTIDE SEQUENCE [LARGE SCALE GENOMIC DNA]</scope>
</reference>
<dbReference type="InterPro" id="IPR050440">
    <property type="entry name" value="Laminin/Netrin_ECM"/>
</dbReference>
<dbReference type="InterPro" id="IPR002049">
    <property type="entry name" value="LE_dom"/>
</dbReference>